<name>A0ABW6UT83_9ACTN</name>
<comment type="caution">
    <text evidence="1">The sequence shown here is derived from an EMBL/GenBank/DDBJ whole genome shotgun (WGS) entry which is preliminary data.</text>
</comment>
<dbReference type="Proteomes" id="UP001602058">
    <property type="component" value="Unassembled WGS sequence"/>
</dbReference>
<proteinExistence type="predicted"/>
<dbReference type="EMBL" id="JBIAWJ010000027">
    <property type="protein sequence ID" value="MFF4526657.1"/>
    <property type="molecule type" value="Genomic_DNA"/>
</dbReference>
<keyword evidence="2" id="KW-1185">Reference proteome</keyword>
<evidence type="ECO:0000313" key="1">
    <source>
        <dbReference type="EMBL" id="MFF4526657.1"/>
    </source>
</evidence>
<dbReference type="RefSeq" id="WP_351084906.1">
    <property type="nucleotide sequence ID" value="NZ_JBEOZG010000028.1"/>
</dbReference>
<accession>A0ABW6UT83</accession>
<evidence type="ECO:0000313" key="2">
    <source>
        <dbReference type="Proteomes" id="UP001602058"/>
    </source>
</evidence>
<organism evidence="1 2">
    <name type="scientific">Streptomyces bluensis</name>
    <dbReference type="NCBI Taxonomy" id="33897"/>
    <lineage>
        <taxon>Bacteria</taxon>
        <taxon>Bacillati</taxon>
        <taxon>Actinomycetota</taxon>
        <taxon>Actinomycetes</taxon>
        <taxon>Kitasatosporales</taxon>
        <taxon>Streptomycetaceae</taxon>
        <taxon>Streptomyces</taxon>
    </lineage>
</organism>
<sequence>MLARTPLFSLKGLVISQMSKVELYTAIRRDGTATVAAPERYGAAQLSAERRAWSAGPGGCGVCITVVTLVSQQA</sequence>
<reference evidence="1 2" key="1">
    <citation type="submission" date="2024-10" db="EMBL/GenBank/DDBJ databases">
        <title>The Natural Products Discovery Center: Release of the First 8490 Sequenced Strains for Exploring Actinobacteria Biosynthetic Diversity.</title>
        <authorList>
            <person name="Kalkreuter E."/>
            <person name="Kautsar S.A."/>
            <person name="Yang D."/>
            <person name="Bader C.D."/>
            <person name="Teijaro C.N."/>
            <person name="Fluegel L."/>
            <person name="Davis C.M."/>
            <person name="Simpson J.R."/>
            <person name="Lauterbach L."/>
            <person name="Steele A.D."/>
            <person name="Gui C."/>
            <person name="Meng S."/>
            <person name="Li G."/>
            <person name="Viehrig K."/>
            <person name="Ye F."/>
            <person name="Su P."/>
            <person name="Kiefer A.F."/>
            <person name="Nichols A."/>
            <person name="Cepeda A.J."/>
            <person name="Yan W."/>
            <person name="Fan B."/>
            <person name="Jiang Y."/>
            <person name="Adhikari A."/>
            <person name="Zheng C.-J."/>
            <person name="Schuster L."/>
            <person name="Cowan T.M."/>
            <person name="Smanski M.J."/>
            <person name="Chevrette M.G."/>
            <person name="De Carvalho L.P.S."/>
            <person name="Shen B."/>
        </authorList>
    </citation>
    <scope>NUCLEOTIDE SEQUENCE [LARGE SCALE GENOMIC DNA]</scope>
    <source>
        <strain evidence="1 2">NPDC001390</strain>
    </source>
</reference>
<protein>
    <submittedName>
        <fullName evidence="1">Uncharacterized protein</fullName>
    </submittedName>
</protein>
<gene>
    <name evidence="1" type="ORF">ACFY1D_35305</name>
</gene>